<reference evidence="2" key="1">
    <citation type="submission" date="2016-11" db="UniProtKB">
        <authorList>
            <consortium name="WormBaseParasite"/>
        </authorList>
    </citation>
    <scope>IDENTIFICATION</scope>
    <source>
        <strain evidence="2">KR3021</strain>
    </source>
</reference>
<evidence type="ECO:0000313" key="1">
    <source>
        <dbReference type="Proteomes" id="UP000095286"/>
    </source>
</evidence>
<organism evidence="1 2">
    <name type="scientific">Rhabditophanes sp. KR3021</name>
    <dbReference type="NCBI Taxonomy" id="114890"/>
    <lineage>
        <taxon>Eukaryota</taxon>
        <taxon>Metazoa</taxon>
        <taxon>Ecdysozoa</taxon>
        <taxon>Nematoda</taxon>
        <taxon>Chromadorea</taxon>
        <taxon>Rhabditida</taxon>
        <taxon>Tylenchina</taxon>
        <taxon>Panagrolaimomorpha</taxon>
        <taxon>Strongyloidoidea</taxon>
        <taxon>Alloionematidae</taxon>
        <taxon>Rhabditophanes</taxon>
    </lineage>
</organism>
<evidence type="ECO:0000313" key="2">
    <source>
        <dbReference type="WBParaSite" id="RSKR_0000798300.1"/>
    </source>
</evidence>
<sequence>MTPCLKIVTLYNQLYDDPSLIDEDFNWSEFFLLKYNEENLIKVLRTKFEIEENFKTNCDVTHRIVERAIKFVAVGSDHRTIRNASQTLRIVVKYILANFDDDKRWEIICNHYSFSIFGAFSIRLTIFLRENTDLDIETQFLQSQETQLVLLQTAIELITATGNVQDNRLIPVFLQSDLSNALHSTISTKSKATLDFKVYAVKFLSHLLSFSLDRQENPFVTYLARLGDETVLLGFRDVIFYMTQIAIDKFSDFLEVINEENSSLLSTISTPLMSLFSTTTEKKPSFDHIALLNIGVEHYELFAFTRQLISANNDFITFMTVAQKEDEPEYLLNQFLSLSSFVFACFKGDSENEIAKKLSYYCLYIINQCIEDHYTQNIVSNQKLNSILYMMRADLPHRPFIIDDKFANGSKLIEYITELLTEFMLSHKMKKFPYAHYELCFNVLHHLLLRLRGASSKLGNWENVIKTLMGLVKFIIPKIGKENGEHIVEYSNTLQRLLIILNFFIAHGDTFLPDSEAYNYLYYEIIRSESVFQTLRDIVTNSQDIPELTAVRRSILRMSTQLENITLIQSFFKDIFDKNSLDFPSEENIRQTIKDNIGDMTLRLYAELEIVDKIASFNRNFNI</sequence>
<name>A0AC35U6P4_9BILA</name>
<dbReference type="Proteomes" id="UP000095286">
    <property type="component" value="Unplaced"/>
</dbReference>
<accession>A0AC35U6P4</accession>
<dbReference type="WBParaSite" id="RSKR_0000798300.1">
    <property type="protein sequence ID" value="RSKR_0000798300.1"/>
    <property type="gene ID" value="RSKR_0000798300"/>
</dbReference>
<protein>
    <submittedName>
        <fullName evidence="2">DUF1741 domain-containing protein</fullName>
    </submittedName>
</protein>
<proteinExistence type="predicted"/>